<accession>A0A6G8F3H7</accession>
<dbReference type="SUPFAM" id="SSF56784">
    <property type="entry name" value="HAD-like"/>
    <property type="match status" value="1"/>
</dbReference>
<reference evidence="1" key="1">
    <citation type="journal article" date="2020" name="J. ISSAAS">
        <title>Lactobacilli and other gastrointestinal microbiota of Peromyscus leucopus, reservoir host for agents of Lyme disease and other zoonoses in North America.</title>
        <authorList>
            <person name="Milovic A."/>
            <person name="Bassam K."/>
            <person name="Shao H."/>
            <person name="Chatzistamou I."/>
            <person name="Tufts D.M."/>
            <person name="Diuk-Wasser M."/>
            <person name="Barbour A.G."/>
        </authorList>
    </citation>
    <scope>NUCLEOTIDE SEQUENCE</scope>
    <source>
        <strain evidence="1">LL71</strain>
    </source>
</reference>
<dbReference type="InterPro" id="IPR036412">
    <property type="entry name" value="HAD-like_sf"/>
</dbReference>
<gene>
    <name evidence="1" type="ORF">Muribac1_0580</name>
</gene>
<dbReference type="EMBL" id="MT002444">
    <property type="protein sequence ID" value="QIM10849.1"/>
    <property type="molecule type" value="Genomic_DNA"/>
</dbReference>
<dbReference type="AlphaFoldDB" id="A0A6G8F3H7"/>
<dbReference type="PANTHER" id="PTHR47829">
    <property type="entry name" value="HYDROLASE, PUTATIVE (AFU_ORTHOLOGUE AFUA_1G12880)-RELATED"/>
    <property type="match status" value="1"/>
</dbReference>
<dbReference type="InterPro" id="IPR023214">
    <property type="entry name" value="HAD_sf"/>
</dbReference>
<dbReference type="Pfam" id="PF00702">
    <property type="entry name" value="Hydrolase"/>
    <property type="match status" value="1"/>
</dbReference>
<sequence>MKDIKNIIFDLGGVVIDLDREQAVIALSNLGIPDADILLGQYEQKGPFLLLESGRVSTSEFFDGILPYCRPGTTCTEIQDAFERFLIGLPTERLVAIRHLRKRGFKLYVLSNTNPVMFNHWIDLAFRQEGLSINDYFDGIVTSYQERTCKPDQRIFSALLSRYGLKPEETLLLDDSAANCNSAATLGVNTICITKTGETSFAEVCKHLEEEGPAK</sequence>
<dbReference type="SFLD" id="SFLDG01129">
    <property type="entry name" value="C1.5:_HAD__Beta-PGM__Phosphata"/>
    <property type="match status" value="1"/>
</dbReference>
<dbReference type="InterPro" id="IPR006439">
    <property type="entry name" value="HAD-SF_hydro_IA"/>
</dbReference>
<name>A0A6G8F3H7_9BACT</name>
<dbReference type="InterPro" id="IPR023198">
    <property type="entry name" value="PGP-like_dom2"/>
</dbReference>
<dbReference type="PRINTS" id="PR00413">
    <property type="entry name" value="HADHALOGNASE"/>
</dbReference>
<protein>
    <submittedName>
        <fullName evidence="1">Haloacid dehalogenase</fullName>
    </submittedName>
</protein>
<evidence type="ECO:0000313" key="1">
    <source>
        <dbReference type="EMBL" id="QIM10849.1"/>
    </source>
</evidence>
<dbReference type="SFLD" id="SFLDS00003">
    <property type="entry name" value="Haloacid_Dehalogenase"/>
    <property type="match status" value="1"/>
</dbReference>
<dbReference type="InterPro" id="IPR052898">
    <property type="entry name" value="ACAD10-like"/>
</dbReference>
<proteinExistence type="predicted"/>
<organism evidence="1">
    <name type="scientific">uncultured Muribaculaceae bacterium</name>
    <dbReference type="NCBI Taxonomy" id="2301481"/>
    <lineage>
        <taxon>Bacteria</taxon>
        <taxon>Pseudomonadati</taxon>
        <taxon>Bacteroidota</taxon>
        <taxon>Bacteroidia</taxon>
        <taxon>Bacteroidales</taxon>
        <taxon>Muribaculaceae</taxon>
        <taxon>environmental samples</taxon>
    </lineage>
</organism>
<dbReference type="NCBIfam" id="TIGR01509">
    <property type="entry name" value="HAD-SF-IA-v3"/>
    <property type="match status" value="1"/>
</dbReference>
<dbReference type="Gene3D" id="3.40.50.1000">
    <property type="entry name" value="HAD superfamily/HAD-like"/>
    <property type="match status" value="1"/>
</dbReference>
<dbReference type="CDD" id="cd02603">
    <property type="entry name" value="HAD_sEH-N_like"/>
    <property type="match status" value="1"/>
</dbReference>
<dbReference type="Gene3D" id="1.10.150.240">
    <property type="entry name" value="Putative phosphatase, domain 2"/>
    <property type="match status" value="1"/>
</dbReference>
<dbReference type="PANTHER" id="PTHR47829:SF1">
    <property type="entry name" value="HAD FAMILY PHOSPHATASE"/>
    <property type="match status" value="1"/>
</dbReference>